<keyword evidence="1" id="KW-1133">Transmembrane helix</keyword>
<name>A0A859FCQ1_9BACI</name>
<organism evidence="2 3">
    <name type="scientific">Paenalkalicoccus suaedae</name>
    <dbReference type="NCBI Taxonomy" id="2592382"/>
    <lineage>
        <taxon>Bacteria</taxon>
        <taxon>Bacillati</taxon>
        <taxon>Bacillota</taxon>
        <taxon>Bacilli</taxon>
        <taxon>Bacillales</taxon>
        <taxon>Bacillaceae</taxon>
        <taxon>Paenalkalicoccus</taxon>
    </lineage>
</organism>
<dbReference type="Proteomes" id="UP000318138">
    <property type="component" value="Chromosome"/>
</dbReference>
<dbReference type="AlphaFoldDB" id="A0A859FCQ1"/>
<dbReference type="KEGG" id="psua:FLK61_28650"/>
<dbReference type="EMBL" id="CP041372">
    <property type="protein sequence ID" value="QKS70710.1"/>
    <property type="molecule type" value="Genomic_DNA"/>
</dbReference>
<feature type="transmembrane region" description="Helical" evidence="1">
    <location>
        <begin position="43"/>
        <end position="69"/>
    </location>
</feature>
<gene>
    <name evidence="2" type="ORF">FLK61_28650</name>
</gene>
<reference evidence="3" key="1">
    <citation type="submission" date="2019-07" db="EMBL/GenBank/DDBJ databases">
        <title>Bacillus alkalisoli sp. nov. isolated from saline soil.</title>
        <authorList>
            <person name="Sun J.-Q."/>
            <person name="Xu L."/>
        </authorList>
    </citation>
    <scope>NUCLEOTIDE SEQUENCE [LARGE SCALE GENOMIC DNA]</scope>
    <source>
        <strain evidence="3">M4U3P1</strain>
    </source>
</reference>
<keyword evidence="1" id="KW-0472">Membrane</keyword>
<keyword evidence="3" id="KW-1185">Reference proteome</keyword>
<evidence type="ECO:0000313" key="3">
    <source>
        <dbReference type="Proteomes" id="UP000318138"/>
    </source>
</evidence>
<sequence>MIRHYLYMWLAFTVLFTSASVGLEIMEGNKVTTTAYYGLRNLGIIYIIFTFIHGFIIYPLSFFPLSLLINKLMRPWIIRMLIFIIVASLGAVWVFNQSFVFSGGSYIDVYELNMYSSVIIFGIAGLVYALINEVLKSKTLGV</sequence>
<feature type="transmembrane region" description="Helical" evidence="1">
    <location>
        <begin position="76"/>
        <end position="95"/>
    </location>
</feature>
<protein>
    <submittedName>
        <fullName evidence="2">Uncharacterized protein</fullName>
    </submittedName>
</protein>
<evidence type="ECO:0000256" key="1">
    <source>
        <dbReference type="SAM" id="Phobius"/>
    </source>
</evidence>
<evidence type="ECO:0000313" key="2">
    <source>
        <dbReference type="EMBL" id="QKS70710.1"/>
    </source>
</evidence>
<feature type="transmembrane region" description="Helical" evidence="1">
    <location>
        <begin position="115"/>
        <end position="135"/>
    </location>
</feature>
<dbReference type="RefSeq" id="WP_176008746.1">
    <property type="nucleotide sequence ID" value="NZ_CP041372.2"/>
</dbReference>
<feature type="transmembrane region" description="Helical" evidence="1">
    <location>
        <begin position="5"/>
        <end position="23"/>
    </location>
</feature>
<accession>A0A859FCQ1</accession>
<proteinExistence type="predicted"/>
<keyword evidence="1" id="KW-0812">Transmembrane</keyword>